<comment type="caution">
    <text evidence="3">The sequence shown here is derived from an EMBL/GenBank/DDBJ whole genome shotgun (WGS) entry which is preliminary data.</text>
</comment>
<sequence length="355" mass="39105">MHSLSVLALATIAAAASSCGLRKFENLVTFGDSWTDTGRLGYFINNDGKAPPAGESLPESSKTATGGLAWGQFVANETGAKYFNYAVSGACSSDDIIKRQFDLIKRPFPSVLDYEIPAFEADIASGKLYDNRKADNTLYALWIGTNDLGYGAFLSDSQAAGTTISTFVESIWTIFDRLYKTGGRHFVLFNEAPLEISPLYAPSDQGGFQDSNFWTNKTAYNTTAYSFKMLQYTTNVNTLFDYGVPFKLLVQKRWPGATFGIYDVHSLMRDIHAEPEKYLTAPANVQGVYHECNPATGQCVDSSNPLSSFMWYDELHHSERTEFVTAEIIAEHFVDVVHGTSTYGTYYGSASRGGN</sequence>
<dbReference type="OrthoDB" id="1600564at2759"/>
<accession>A0A8I3AJG2</accession>
<proteinExistence type="inferred from homology"/>
<evidence type="ECO:0000256" key="1">
    <source>
        <dbReference type="ARBA" id="ARBA00008668"/>
    </source>
</evidence>
<evidence type="ECO:0000313" key="4">
    <source>
        <dbReference type="Proteomes" id="UP000689129"/>
    </source>
</evidence>
<feature type="signal peptide" evidence="2">
    <location>
        <begin position="1"/>
        <end position="18"/>
    </location>
</feature>
<dbReference type="InterPro" id="IPR001087">
    <property type="entry name" value="GDSL"/>
</dbReference>
<evidence type="ECO:0000256" key="2">
    <source>
        <dbReference type="SAM" id="SignalP"/>
    </source>
</evidence>
<gene>
    <name evidence="3" type="ORF">HYQ45_013419</name>
</gene>
<dbReference type="CDD" id="cd01846">
    <property type="entry name" value="fatty_acyltransferase_like"/>
    <property type="match status" value="1"/>
</dbReference>
<comment type="similarity">
    <text evidence="1">Belongs to the 'GDSL' lipolytic enzyme family.</text>
</comment>
<protein>
    <submittedName>
        <fullName evidence="3">Acetylesterase like protein</fullName>
    </submittedName>
</protein>
<dbReference type="AlphaFoldDB" id="A0A8I3AJG2"/>
<dbReference type="PANTHER" id="PTHR22835:SF659">
    <property type="entry name" value="GDSL LIPASE_ACYLHYDROLASE, PUTATIVE (AFU_ORTHOLOGUE AFUA_2G00510)-RELATED"/>
    <property type="match status" value="1"/>
</dbReference>
<feature type="chain" id="PRO_5034619140" evidence="2">
    <location>
        <begin position="19"/>
        <end position="355"/>
    </location>
</feature>
<dbReference type="GO" id="GO:0016788">
    <property type="term" value="F:hydrolase activity, acting on ester bonds"/>
    <property type="evidence" value="ECO:0007669"/>
    <property type="project" value="InterPro"/>
</dbReference>
<reference evidence="3" key="1">
    <citation type="journal article" date="2021" name="Mol. Plant Pathol.">
        <title>A 20-kb lineage-specific genomic region tames virulence in pathogenic amphidiploid Verticillium longisporum.</title>
        <authorList>
            <person name="Harting R."/>
            <person name="Starke J."/>
            <person name="Kusch H."/>
            <person name="Poggeler S."/>
            <person name="Maurus I."/>
            <person name="Schluter R."/>
            <person name="Landesfeind M."/>
            <person name="Bulla I."/>
            <person name="Nowrousian M."/>
            <person name="de Jonge R."/>
            <person name="Stahlhut G."/>
            <person name="Hoff K.J."/>
            <person name="Asshauer K.P."/>
            <person name="Thurmer A."/>
            <person name="Stanke M."/>
            <person name="Daniel R."/>
            <person name="Morgenstern B."/>
            <person name="Thomma B.P.H.J."/>
            <person name="Kronstad J.W."/>
            <person name="Braus-Stromeyer S.A."/>
            <person name="Braus G.H."/>
        </authorList>
    </citation>
    <scope>NUCLEOTIDE SEQUENCE</scope>
    <source>
        <strain evidence="3">Vl32</strain>
    </source>
</reference>
<dbReference type="PANTHER" id="PTHR22835">
    <property type="entry name" value="ZINC FINGER FYVE DOMAIN CONTAINING PROTEIN"/>
    <property type="match status" value="1"/>
</dbReference>
<evidence type="ECO:0000313" key="3">
    <source>
        <dbReference type="EMBL" id="KAG7125080.1"/>
    </source>
</evidence>
<dbReference type="Proteomes" id="UP000689129">
    <property type="component" value="Unassembled WGS sequence"/>
</dbReference>
<name>A0A8I3AJG2_VERLO</name>
<dbReference type="EMBL" id="JAEMWZ010000321">
    <property type="protein sequence ID" value="KAG7125080.1"/>
    <property type="molecule type" value="Genomic_DNA"/>
</dbReference>
<dbReference type="Pfam" id="PF00657">
    <property type="entry name" value="Lipase_GDSL"/>
    <property type="match status" value="1"/>
</dbReference>
<keyword evidence="2" id="KW-0732">Signal</keyword>
<organism evidence="3 4">
    <name type="scientific">Verticillium longisporum</name>
    <name type="common">Verticillium dahliae var. longisporum</name>
    <dbReference type="NCBI Taxonomy" id="100787"/>
    <lineage>
        <taxon>Eukaryota</taxon>
        <taxon>Fungi</taxon>
        <taxon>Dikarya</taxon>
        <taxon>Ascomycota</taxon>
        <taxon>Pezizomycotina</taxon>
        <taxon>Sordariomycetes</taxon>
        <taxon>Hypocreomycetidae</taxon>
        <taxon>Glomerellales</taxon>
        <taxon>Plectosphaerellaceae</taxon>
        <taxon>Verticillium</taxon>
    </lineage>
</organism>